<keyword evidence="2" id="KW-0808">Transferase</keyword>
<name>A0A9P4IE23_9PEZI</name>
<dbReference type="Gene3D" id="3.40.50.150">
    <property type="entry name" value="Vaccinia Virus protein VP39"/>
    <property type="match status" value="1"/>
</dbReference>
<dbReference type="OrthoDB" id="2013972at2759"/>
<dbReference type="CDD" id="cd02440">
    <property type="entry name" value="AdoMet_MTases"/>
    <property type="match status" value="1"/>
</dbReference>
<sequence>MAASSTSLNSQFSAGSSNDGRSVGQVIEPDDSENLSEVGERTEEDSTKSLRDSIFNYIQENGRTYHSYMAGSYMLPNDLAENERLDLAFYVYKVLFGGRNIFAPLNAPIKIMDLGTGTGKWAIEVAREFPNAQVIGTDLSPIQPEWYPANVKFIIDDASEDDWMMPPNSISYIHTRTMLGSFTDFRDVVRKAFRYVEPGGWFESQEVYPSIYCDDGTMPADWPLLRWAKLHDEAAMNMGRPLRIANKLKRWYTEAGFVDVKEEVFKVPINPWPKDPQFKLIGRFHERNMLDGLQGFSLAFFHRGLGWTKEEIEVYLVDVRKALQDKRVHAYQKVYVVWGRKPENITSK</sequence>
<evidence type="ECO:0000313" key="3">
    <source>
        <dbReference type="Proteomes" id="UP000799772"/>
    </source>
</evidence>
<dbReference type="AlphaFoldDB" id="A0A9P4IE23"/>
<gene>
    <name evidence="2" type="ORF">NA57DRAFT_75618</name>
</gene>
<dbReference type="Pfam" id="PF13489">
    <property type="entry name" value="Methyltransf_23"/>
    <property type="match status" value="1"/>
</dbReference>
<dbReference type="InterPro" id="IPR029063">
    <property type="entry name" value="SAM-dependent_MTases_sf"/>
</dbReference>
<dbReference type="EMBL" id="ML978125">
    <property type="protein sequence ID" value="KAF2100116.1"/>
    <property type="molecule type" value="Genomic_DNA"/>
</dbReference>
<proteinExistence type="predicted"/>
<dbReference type="Proteomes" id="UP000799772">
    <property type="component" value="Unassembled WGS sequence"/>
</dbReference>
<dbReference type="SUPFAM" id="SSF53335">
    <property type="entry name" value="S-adenosyl-L-methionine-dependent methyltransferases"/>
    <property type="match status" value="1"/>
</dbReference>
<reference evidence="2" key="1">
    <citation type="journal article" date="2020" name="Stud. Mycol.">
        <title>101 Dothideomycetes genomes: a test case for predicting lifestyles and emergence of pathogens.</title>
        <authorList>
            <person name="Haridas S."/>
            <person name="Albert R."/>
            <person name="Binder M."/>
            <person name="Bloem J."/>
            <person name="Labutti K."/>
            <person name="Salamov A."/>
            <person name="Andreopoulos B."/>
            <person name="Baker S."/>
            <person name="Barry K."/>
            <person name="Bills G."/>
            <person name="Bluhm B."/>
            <person name="Cannon C."/>
            <person name="Castanera R."/>
            <person name="Culley D."/>
            <person name="Daum C."/>
            <person name="Ezra D."/>
            <person name="Gonzalez J."/>
            <person name="Henrissat B."/>
            <person name="Kuo A."/>
            <person name="Liang C."/>
            <person name="Lipzen A."/>
            <person name="Lutzoni F."/>
            <person name="Magnuson J."/>
            <person name="Mondo S."/>
            <person name="Nolan M."/>
            <person name="Ohm R."/>
            <person name="Pangilinan J."/>
            <person name="Park H.-J."/>
            <person name="Ramirez L."/>
            <person name="Alfaro M."/>
            <person name="Sun H."/>
            <person name="Tritt A."/>
            <person name="Yoshinaga Y."/>
            <person name="Zwiers L.-H."/>
            <person name="Turgeon B."/>
            <person name="Goodwin S."/>
            <person name="Spatafora J."/>
            <person name="Crous P."/>
            <person name="Grigoriev I."/>
        </authorList>
    </citation>
    <scope>NUCLEOTIDE SEQUENCE</scope>
    <source>
        <strain evidence="2">CBS 133067</strain>
    </source>
</reference>
<dbReference type="GO" id="GO:0008168">
    <property type="term" value="F:methyltransferase activity"/>
    <property type="evidence" value="ECO:0007669"/>
    <property type="project" value="UniProtKB-KW"/>
</dbReference>
<evidence type="ECO:0000313" key="2">
    <source>
        <dbReference type="EMBL" id="KAF2100116.1"/>
    </source>
</evidence>
<keyword evidence="3" id="KW-1185">Reference proteome</keyword>
<dbReference type="PANTHER" id="PTHR43591:SF14">
    <property type="entry name" value="METHYLTRANSFERASE"/>
    <property type="match status" value="1"/>
</dbReference>
<evidence type="ECO:0000256" key="1">
    <source>
        <dbReference type="SAM" id="MobiDB-lite"/>
    </source>
</evidence>
<keyword evidence="2" id="KW-0489">Methyltransferase</keyword>
<comment type="caution">
    <text evidence="2">The sequence shown here is derived from an EMBL/GenBank/DDBJ whole genome shotgun (WGS) entry which is preliminary data.</text>
</comment>
<accession>A0A9P4IE23</accession>
<feature type="region of interest" description="Disordered" evidence="1">
    <location>
        <begin position="1"/>
        <end position="47"/>
    </location>
</feature>
<protein>
    <submittedName>
        <fullName evidence="2">S-adenosyl-L-methionine-dependent methyltransferase</fullName>
    </submittedName>
</protein>
<dbReference type="GO" id="GO:0032259">
    <property type="term" value="P:methylation"/>
    <property type="evidence" value="ECO:0007669"/>
    <property type="project" value="UniProtKB-KW"/>
</dbReference>
<dbReference type="PANTHER" id="PTHR43591">
    <property type="entry name" value="METHYLTRANSFERASE"/>
    <property type="match status" value="1"/>
</dbReference>
<feature type="compositionally biased region" description="Polar residues" evidence="1">
    <location>
        <begin position="1"/>
        <end position="20"/>
    </location>
</feature>
<organism evidence="2 3">
    <name type="scientific">Rhizodiscina lignyota</name>
    <dbReference type="NCBI Taxonomy" id="1504668"/>
    <lineage>
        <taxon>Eukaryota</taxon>
        <taxon>Fungi</taxon>
        <taxon>Dikarya</taxon>
        <taxon>Ascomycota</taxon>
        <taxon>Pezizomycotina</taxon>
        <taxon>Dothideomycetes</taxon>
        <taxon>Pleosporomycetidae</taxon>
        <taxon>Aulographales</taxon>
        <taxon>Rhizodiscinaceae</taxon>
        <taxon>Rhizodiscina</taxon>
    </lineage>
</organism>
<feature type="compositionally biased region" description="Basic and acidic residues" evidence="1">
    <location>
        <begin position="38"/>
        <end position="47"/>
    </location>
</feature>